<dbReference type="EMBL" id="BGPR01034791">
    <property type="protein sequence ID" value="GBO09331.1"/>
    <property type="molecule type" value="Genomic_DNA"/>
</dbReference>
<gene>
    <name evidence="1" type="ORF">AVEN_106073_1</name>
</gene>
<protein>
    <submittedName>
        <fullName evidence="1">Uncharacterized protein</fullName>
    </submittedName>
</protein>
<accession>A0A4Y2UBC0</accession>
<keyword evidence="2" id="KW-1185">Reference proteome</keyword>
<proteinExistence type="predicted"/>
<evidence type="ECO:0000313" key="1">
    <source>
        <dbReference type="EMBL" id="GBO09331.1"/>
    </source>
</evidence>
<comment type="caution">
    <text evidence="1">The sequence shown here is derived from an EMBL/GenBank/DDBJ whole genome shotgun (WGS) entry which is preliminary data.</text>
</comment>
<organism evidence="1 2">
    <name type="scientific">Araneus ventricosus</name>
    <name type="common">Orbweaver spider</name>
    <name type="synonym">Epeira ventricosa</name>
    <dbReference type="NCBI Taxonomy" id="182803"/>
    <lineage>
        <taxon>Eukaryota</taxon>
        <taxon>Metazoa</taxon>
        <taxon>Ecdysozoa</taxon>
        <taxon>Arthropoda</taxon>
        <taxon>Chelicerata</taxon>
        <taxon>Arachnida</taxon>
        <taxon>Araneae</taxon>
        <taxon>Araneomorphae</taxon>
        <taxon>Entelegynae</taxon>
        <taxon>Araneoidea</taxon>
        <taxon>Araneidae</taxon>
        <taxon>Araneus</taxon>
    </lineage>
</organism>
<reference evidence="1 2" key="1">
    <citation type="journal article" date="2019" name="Sci. Rep.">
        <title>Orb-weaving spider Araneus ventricosus genome elucidates the spidroin gene catalogue.</title>
        <authorList>
            <person name="Kono N."/>
            <person name="Nakamura H."/>
            <person name="Ohtoshi R."/>
            <person name="Moran D.A.P."/>
            <person name="Shinohara A."/>
            <person name="Yoshida Y."/>
            <person name="Fujiwara M."/>
            <person name="Mori M."/>
            <person name="Tomita M."/>
            <person name="Arakawa K."/>
        </authorList>
    </citation>
    <scope>NUCLEOTIDE SEQUENCE [LARGE SCALE GENOMIC DNA]</scope>
</reference>
<dbReference type="AlphaFoldDB" id="A0A4Y2UBC0"/>
<name>A0A4Y2UBC0_ARAVE</name>
<evidence type="ECO:0000313" key="2">
    <source>
        <dbReference type="Proteomes" id="UP000499080"/>
    </source>
</evidence>
<sequence length="87" mass="10055">MASSDVFLSNMVSGWCPYSQRILELSLPHVREHAWEGIAKKTVASAWKKLWSERVVECDTEESEIASCGTYSQRDCVCPRFGEWRWI</sequence>
<dbReference type="Proteomes" id="UP000499080">
    <property type="component" value="Unassembled WGS sequence"/>
</dbReference>